<gene>
    <name evidence="2" type="ORF">ACPOL_2988</name>
</gene>
<feature type="transmembrane region" description="Helical" evidence="1">
    <location>
        <begin position="94"/>
        <end position="112"/>
    </location>
</feature>
<proteinExistence type="predicted"/>
<reference evidence="2 3" key="1">
    <citation type="journal article" date="2018" name="Front. Microbiol.">
        <title>Hydrolytic Capabilities as a Key to Environmental Success: Chitinolytic and Cellulolytic Acidobacteria From Acidic Sub-arctic Soils and Boreal Peatlands.</title>
        <authorList>
            <person name="Belova S.E."/>
            <person name="Ravin N.V."/>
            <person name="Pankratov T.A."/>
            <person name="Rakitin A.L."/>
            <person name="Ivanova A.A."/>
            <person name="Beletsky A.V."/>
            <person name="Mardanov A.V."/>
            <person name="Sinninghe Damste J.S."/>
            <person name="Dedysh S.N."/>
        </authorList>
    </citation>
    <scope>NUCLEOTIDE SEQUENCE [LARGE SCALE GENOMIC DNA]</scope>
    <source>
        <strain evidence="2 3">SBC82</strain>
    </source>
</reference>
<feature type="transmembrane region" description="Helical" evidence="1">
    <location>
        <begin position="294"/>
        <end position="313"/>
    </location>
</feature>
<protein>
    <submittedName>
        <fullName evidence="2">Uncharacterized protein</fullName>
    </submittedName>
</protein>
<dbReference type="AlphaFoldDB" id="A0A2Z5FZX4"/>
<dbReference type="KEGG" id="abas:ACPOL_2988"/>
<organism evidence="2 3">
    <name type="scientific">Acidisarcina polymorpha</name>
    <dbReference type="NCBI Taxonomy" id="2211140"/>
    <lineage>
        <taxon>Bacteria</taxon>
        <taxon>Pseudomonadati</taxon>
        <taxon>Acidobacteriota</taxon>
        <taxon>Terriglobia</taxon>
        <taxon>Terriglobales</taxon>
        <taxon>Acidobacteriaceae</taxon>
        <taxon>Acidisarcina</taxon>
    </lineage>
</organism>
<feature type="transmembrane region" description="Helical" evidence="1">
    <location>
        <begin position="229"/>
        <end position="250"/>
    </location>
</feature>
<accession>A0A2Z5FZX4</accession>
<feature type="transmembrane region" description="Helical" evidence="1">
    <location>
        <begin position="262"/>
        <end position="282"/>
    </location>
</feature>
<sequence length="332" mass="36709">MFRRVWVPMKSVSLKLQRWLSALWTSNRPLTFVGLLMVCDVGACLVAMMFDSRQITGINAWIKPAKFGLSSAVTCLSLAWIASYLRDWPRIRDWSGRVFAMSIAIEIIVIDLQAARGTTSHFNMAGPIDRTAFITMGVAIAAIWLSMASMTYALMRQQVQPISWAWALRFGLLASVVGAAGGGIMLRQTPEQKQNPELKQFGSHTVGAPDGGPGLPIANWSEDHGDLRVAHFLGLHGVQIIPLIGLWLLGKKRLSELRRTRLVWLASGTYVACFALLAWQALRGQALLQPDRKTLVAASLLVFVAGVTSWLELSPRTFLALRTWAEVLEVRS</sequence>
<keyword evidence="3" id="KW-1185">Reference proteome</keyword>
<evidence type="ECO:0000313" key="2">
    <source>
        <dbReference type="EMBL" id="AXC12290.1"/>
    </source>
</evidence>
<feature type="transmembrane region" description="Helical" evidence="1">
    <location>
        <begin position="62"/>
        <end position="82"/>
    </location>
</feature>
<evidence type="ECO:0000256" key="1">
    <source>
        <dbReference type="SAM" id="Phobius"/>
    </source>
</evidence>
<dbReference type="EMBL" id="CP030840">
    <property type="protein sequence ID" value="AXC12290.1"/>
    <property type="molecule type" value="Genomic_DNA"/>
</dbReference>
<dbReference type="Proteomes" id="UP000253606">
    <property type="component" value="Chromosome"/>
</dbReference>
<name>A0A2Z5FZX4_9BACT</name>
<evidence type="ECO:0000313" key="3">
    <source>
        <dbReference type="Proteomes" id="UP000253606"/>
    </source>
</evidence>
<keyword evidence="1" id="KW-0472">Membrane</keyword>
<feature type="transmembrane region" description="Helical" evidence="1">
    <location>
        <begin position="132"/>
        <end position="154"/>
    </location>
</feature>
<feature type="transmembrane region" description="Helical" evidence="1">
    <location>
        <begin position="166"/>
        <end position="186"/>
    </location>
</feature>
<keyword evidence="1" id="KW-0812">Transmembrane</keyword>
<feature type="transmembrane region" description="Helical" evidence="1">
    <location>
        <begin position="30"/>
        <end position="50"/>
    </location>
</feature>
<keyword evidence="1" id="KW-1133">Transmembrane helix</keyword>